<feature type="transmembrane region" description="Helical" evidence="1">
    <location>
        <begin position="16"/>
        <end position="35"/>
    </location>
</feature>
<proteinExistence type="predicted"/>
<evidence type="ECO:0000313" key="2">
    <source>
        <dbReference type="EMBL" id="KDO51240.1"/>
    </source>
</evidence>
<dbReference type="AlphaFoldDB" id="A0A067EBK5"/>
<name>A0A067EBK5_CITSI</name>
<protein>
    <submittedName>
        <fullName evidence="2">Uncharacterized protein</fullName>
    </submittedName>
</protein>
<evidence type="ECO:0000256" key="1">
    <source>
        <dbReference type="SAM" id="Phobius"/>
    </source>
</evidence>
<evidence type="ECO:0000313" key="3">
    <source>
        <dbReference type="Proteomes" id="UP000027120"/>
    </source>
</evidence>
<dbReference type="PANTHER" id="PTHR37900">
    <property type="match status" value="1"/>
</dbReference>
<accession>A0A067EBK5</accession>
<keyword evidence="1" id="KW-0472">Membrane</keyword>
<organism evidence="2 3">
    <name type="scientific">Citrus sinensis</name>
    <name type="common">Sweet orange</name>
    <name type="synonym">Citrus aurantium var. sinensis</name>
    <dbReference type="NCBI Taxonomy" id="2711"/>
    <lineage>
        <taxon>Eukaryota</taxon>
        <taxon>Viridiplantae</taxon>
        <taxon>Streptophyta</taxon>
        <taxon>Embryophyta</taxon>
        <taxon>Tracheophyta</taxon>
        <taxon>Spermatophyta</taxon>
        <taxon>Magnoliopsida</taxon>
        <taxon>eudicotyledons</taxon>
        <taxon>Gunneridae</taxon>
        <taxon>Pentapetalae</taxon>
        <taxon>rosids</taxon>
        <taxon>malvids</taxon>
        <taxon>Sapindales</taxon>
        <taxon>Rutaceae</taxon>
        <taxon>Aurantioideae</taxon>
        <taxon>Citrus</taxon>
    </lineage>
</organism>
<dbReference type="EMBL" id="KK785060">
    <property type="protein sequence ID" value="KDO51240.1"/>
    <property type="molecule type" value="Genomic_DNA"/>
</dbReference>
<keyword evidence="1" id="KW-0812">Transmembrane</keyword>
<keyword evidence="1" id="KW-1133">Transmembrane helix</keyword>
<keyword evidence="3" id="KW-1185">Reference proteome</keyword>
<dbReference type="PANTHER" id="PTHR37900:SF7">
    <property type="entry name" value="SECRETED PROTEIN"/>
    <property type="match status" value="1"/>
</dbReference>
<feature type="transmembrane region" description="Helical" evidence="1">
    <location>
        <begin position="42"/>
        <end position="63"/>
    </location>
</feature>
<dbReference type="Proteomes" id="UP000027120">
    <property type="component" value="Unassembled WGS sequence"/>
</dbReference>
<gene>
    <name evidence="2" type="ORF">CISIN_1g036191mg</name>
</gene>
<sequence length="99" mass="11560">MIVVINYFSSSITKNGIQFLLVLMVNFLFFSRTIVPMMLRSLVRLVTALVSQPSATVTTLLYYNNLLPRTLNLEPLVHREFLDRENYLFHFLINVLTCF</sequence>
<reference evidence="2 3" key="1">
    <citation type="submission" date="2014-04" db="EMBL/GenBank/DDBJ databases">
        <authorList>
            <consortium name="International Citrus Genome Consortium"/>
            <person name="Gmitter F."/>
            <person name="Chen C."/>
            <person name="Farmerie W."/>
            <person name="Harkins T."/>
            <person name="Desany B."/>
            <person name="Mohiuddin M."/>
            <person name="Kodira C."/>
            <person name="Borodovsky M."/>
            <person name="Lomsadze A."/>
            <person name="Burns P."/>
            <person name="Jenkins J."/>
            <person name="Prochnik S."/>
            <person name="Shu S."/>
            <person name="Chapman J."/>
            <person name="Pitluck S."/>
            <person name="Schmutz J."/>
            <person name="Rokhsar D."/>
        </authorList>
    </citation>
    <scope>NUCLEOTIDE SEQUENCE</scope>
</reference>